<feature type="transmembrane region" description="Helical" evidence="1">
    <location>
        <begin position="113"/>
        <end position="138"/>
    </location>
</feature>
<sequence>MDPVSLGLAIALFTLLGLAAGVGTGLAPGLHVNNVAVLLLASRPAFEALVVAVFPAAGPDETVAVLSSFVMGTVMGHSFLDFVPSVYLGAPDEKTALGVLPGHRMLLAGEGHLAVRLAAAGALFGVGLSVLLLVPLRLFLGSPVDAYERAKGGIAFVLIGIEVLLILSEKERRVRGRAGRERVVASRARQRAVAGLLFLASGALGFALLDTPWLTGWNWFPLGPLSDDFGTLVLFPLFTGLFGFGTLALSSRSRAVVPPQDLGAKAGLARRPLARGVLSGSVAGALVSWLPGLSSGAATALAQLLSRGRGDESHPDAQKEFMLALGSVSTATSVFTVAVLFIIDRARSGAAVAIRALSAGSVPPWEPVSAPPGLLLVLVASAVLAALVAYPVTIRCSRLAARRIHRVRYDLLARGILALLAVLILVLAGAAGLMIAVVAGVLGLGAPFAGVKRVHLMGCLIVPVVLLYLGLA</sequence>
<feature type="transmembrane region" description="Helical" evidence="1">
    <location>
        <begin position="415"/>
        <end position="442"/>
    </location>
</feature>
<keyword evidence="1" id="KW-0812">Transmembrane</keyword>
<feature type="transmembrane region" description="Helical" evidence="1">
    <location>
        <begin position="150"/>
        <end position="167"/>
    </location>
</feature>
<feature type="transmembrane region" description="Helical" evidence="1">
    <location>
        <begin position="373"/>
        <end position="394"/>
    </location>
</feature>
<accession>A0A0H4TAV6</accession>
<organism evidence="3">
    <name type="scientific">uncultured euryarchaeote Rifle_16ft_4_minimus_39</name>
    <dbReference type="NCBI Taxonomy" id="1665197"/>
    <lineage>
        <taxon>Archaea</taxon>
        <taxon>Methanobacteriati</taxon>
        <taxon>Methanobacteriota</taxon>
        <taxon>environmental samples</taxon>
    </lineage>
</organism>
<reference evidence="3" key="1">
    <citation type="journal article" date="2015" name="ISME J.">
        <title>Aquifer environment selects for microbial species cohorts in sediment and groundwater.</title>
        <authorList>
            <person name="Hug L.A."/>
            <person name="Thomas B.C."/>
            <person name="Brown C.T."/>
            <person name="Frischkorn K.R."/>
            <person name="Williams K.H."/>
            <person name="Tringe S.G."/>
            <person name="Banfield J.F."/>
        </authorList>
    </citation>
    <scope>NUCLEOTIDE SEQUENCE</scope>
</reference>
<feature type="domain" description="DUF112" evidence="2">
    <location>
        <begin position="12"/>
        <end position="457"/>
    </location>
</feature>
<feature type="transmembrane region" description="Helical" evidence="1">
    <location>
        <begin position="188"/>
        <end position="209"/>
    </location>
</feature>
<feature type="transmembrane region" description="Helical" evidence="1">
    <location>
        <begin position="321"/>
        <end position="343"/>
    </location>
</feature>
<dbReference type="PANTHER" id="PTHR42204">
    <property type="entry name" value="INTEGRAL MEMBRANE PROTEIN"/>
    <property type="match status" value="1"/>
</dbReference>
<keyword evidence="1" id="KW-1133">Transmembrane helix</keyword>
<evidence type="ECO:0000256" key="1">
    <source>
        <dbReference type="SAM" id="Phobius"/>
    </source>
</evidence>
<feature type="transmembrane region" description="Helical" evidence="1">
    <location>
        <begin position="454"/>
        <end position="471"/>
    </location>
</feature>
<feature type="transmembrane region" description="Helical" evidence="1">
    <location>
        <begin position="229"/>
        <end position="249"/>
    </location>
</feature>
<proteinExistence type="predicted"/>
<evidence type="ECO:0000313" key="3">
    <source>
        <dbReference type="EMBL" id="AKQ03965.1"/>
    </source>
</evidence>
<keyword evidence="1" id="KW-0472">Membrane</keyword>
<dbReference type="InterPro" id="IPR002823">
    <property type="entry name" value="DUF112_TM"/>
</dbReference>
<dbReference type="PANTHER" id="PTHR42204:SF1">
    <property type="entry name" value="INTEGRAL MEMBRANE PROTEIN"/>
    <property type="match status" value="1"/>
</dbReference>
<dbReference type="Pfam" id="PF01970">
    <property type="entry name" value="TctA"/>
    <property type="match status" value="1"/>
</dbReference>
<protein>
    <recommendedName>
        <fullName evidence="2">DUF112 domain-containing protein</fullName>
    </recommendedName>
</protein>
<dbReference type="AlphaFoldDB" id="A0A0H4TAV6"/>
<dbReference type="EMBL" id="KT007025">
    <property type="protein sequence ID" value="AKQ03965.1"/>
    <property type="molecule type" value="Genomic_DNA"/>
</dbReference>
<name>A0A0H4TAV6_9EURY</name>
<evidence type="ECO:0000259" key="2">
    <source>
        <dbReference type="Pfam" id="PF01970"/>
    </source>
</evidence>